<dbReference type="InterPro" id="IPR008334">
    <property type="entry name" value="5'-Nucleotdase_C"/>
</dbReference>
<comment type="caution">
    <text evidence="2">The sequence shown here is derived from an EMBL/GenBank/DDBJ whole genome shotgun (WGS) entry which is preliminary data.</text>
</comment>
<dbReference type="Pfam" id="PF02872">
    <property type="entry name" value="5_nucleotid_C"/>
    <property type="match status" value="1"/>
</dbReference>
<dbReference type="EMBL" id="VOXD01000001">
    <property type="protein sequence ID" value="TXF91685.1"/>
    <property type="molecule type" value="Genomic_DNA"/>
</dbReference>
<dbReference type="AlphaFoldDB" id="A0A5C7FN95"/>
<protein>
    <recommendedName>
        <fullName evidence="1">5'-Nucleotidase C-terminal domain-containing protein</fullName>
    </recommendedName>
</protein>
<dbReference type="PRINTS" id="PR01607">
    <property type="entry name" value="APYRASEFAMLY"/>
</dbReference>
<dbReference type="OrthoDB" id="4762412at2"/>
<accession>A0A5C7FN95</accession>
<dbReference type="Proteomes" id="UP000321907">
    <property type="component" value="Unassembled WGS sequence"/>
</dbReference>
<dbReference type="InterPro" id="IPR036907">
    <property type="entry name" value="5'-Nucleotdase_C_sf"/>
</dbReference>
<feature type="domain" description="5'-Nucleotidase C-terminal" evidence="1">
    <location>
        <begin position="78"/>
        <end position="212"/>
    </location>
</feature>
<dbReference type="GO" id="GO:0030288">
    <property type="term" value="C:outer membrane-bounded periplasmic space"/>
    <property type="evidence" value="ECO:0007669"/>
    <property type="project" value="TreeGrafter"/>
</dbReference>
<organism evidence="2 3">
    <name type="scientific">Neolewinella aurantiaca</name>
    <dbReference type="NCBI Taxonomy" id="2602767"/>
    <lineage>
        <taxon>Bacteria</taxon>
        <taxon>Pseudomonadati</taxon>
        <taxon>Bacteroidota</taxon>
        <taxon>Saprospiria</taxon>
        <taxon>Saprospirales</taxon>
        <taxon>Lewinellaceae</taxon>
        <taxon>Neolewinella</taxon>
    </lineage>
</organism>
<evidence type="ECO:0000313" key="3">
    <source>
        <dbReference type="Proteomes" id="UP000321907"/>
    </source>
</evidence>
<sequence length="249" mass="27082">MRNLIYLLLALTAFSCRGPLYSPTVQPRYYKVTDKIEANEAGPQVQNMVETIAPYKAQLDAKMNRVLATVETPLVKGAPESTLGNWSADLLAAAASANYPNTNIAFATMNQGGIRVSGIGAGPLIVSEIYELMPFDNTLVLMELSGKELREFISHIVNSGGWPVSSGLAVHRKASGLTIRIQGRPLADEERYTIALPDYVAGGGSNSTMLKDKERTDSGLLIRDLLIEYAGKISEPINVVVEGRRMRLE</sequence>
<name>A0A5C7FN95_9BACT</name>
<dbReference type="GO" id="GO:0016787">
    <property type="term" value="F:hydrolase activity"/>
    <property type="evidence" value="ECO:0007669"/>
    <property type="project" value="InterPro"/>
</dbReference>
<keyword evidence="3" id="KW-1185">Reference proteome</keyword>
<reference evidence="2 3" key="1">
    <citation type="submission" date="2019-08" db="EMBL/GenBank/DDBJ databases">
        <title>Lewinella sp. strain SSH13 Genome sequencing and assembly.</title>
        <authorList>
            <person name="Kim I."/>
        </authorList>
    </citation>
    <scope>NUCLEOTIDE SEQUENCE [LARGE SCALE GENOMIC DNA]</scope>
    <source>
        <strain evidence="2 3">SSH13</strain>
    </source>
</reference>
<dbReference type="InterPro" id="IPR006179">
    <property type="entry name" value="5_nucleotidase/apyrase"/>
</dbReference>
<dbReference type="PANTHER" id="PTHR11575:SF24">
    <property type="entry name" value="5'-NUCLEOTIDASE"/>
    <property type="match status" value="1"/>
</dbReference>
<gene>
    <name evidence="2" type="ORF">FUA23_00435</name>
</gene>
<dbReference type="GO" id="GO:0009166">
    <property type="term" value="P:nucleotide catabolic process"/>
    <property type="evidence" value="ECO:0007669"/>
    <property type="project" value="InterPro"/>
</dbReference>
<dbReference type="Gene3D" id="3.90.780.10">
    <property type="entry name" value="5'-Nucleotidase, C-terminal domain"/>
    <property type="match status" value="1"/>
</dbReference>
<dbReference type="PANTHER" id="PTHR11575">
    <property type="entry name" value="5'-NUCLEOTIDASE-RELATED"/>
    <property type="match status" value="1"/>
</dbReference>
<evidence type="ECO:0000259" key="1">
    <source>
        <dbReference type="Pfam" id="PF02872"/>
    </source>
</evidence>
<dbReference type="PROSITE" id="PS51257">
    <property type="entry name" value="PROKAR_LIPOPROTEIN"/>
    <property type="match status" value="1"/>
</dbReference>
<dbReference type="SUPFAM" id="SSF55816">
    <property type="entry name" value="5'-nucleotidase (syn. UDP-sugar hydrolase), C-terminal domain"/>
    <property type="match status" value="1"/>
</dbReference>
<evidence type="ECO:0000313" key="2">
    <source>
        <dbReference type="EMBL" id="TXF91685.1"/>
    </source>
</evidence>
<dbReference type="RefSeq" id="WP_147928726.1">
    <property type="nucleotide sequence ID" value="NZ_VOXD01000001.1"/>
</dbReference>
<proteinExistence type="predicted"/>